<evidence type="ECO:0000256" key="1">
    <source>
        <dbReference type="ARBA" id="ARBA00005820"/>
    </source>
</evidence>
<dbReference type="InterPro" id="IPR005158">
    <property type="entry name" value="BTAD"/>
</dbReference>
<dbReference type="PANTHER" id="PTHR35807">
    <property type="entry name" value="TRANSCRIPTIONAL REGULATOR REDD-RELATED"/>
    <property type="match status" value="1"/>
</dbReference>
<keyword evidence="4" id="KW-0804">Transcription</keyword>
<dbReference type="GO" id="GO:0003677">
    <property type="term" value="F:DNA binding"/>
    <property type="evidence" value="ECO:0007669"/>
    <property type="project" value="UniProtKB-UniRule"/>
</dbReference>
<dbReference type="AlphaFoldDB" id="A0A0N9I798"/>
<dbReference type="SUPFAM" id="SSF46894">
    <property type="entry name" value="C-terminal effector domain of the bipartite response regulators"/>
    <property type="match status" value="1"/>
</dbReference>
<dbReference type="GO" id="GO:0006355">
    <property type="term" value="P:regulation of DNA-templated transcription"/>
    <property type="evidence" value="ECO:0007669"/>
    <property type="project" value="InterPro"/>
</dbReference>
<dbReference type="Pfam" id="PF13191">
    <property type="entry name" value="AAA_16"/>
    <property type="match status" value="1"/>
</dbReference>
<dbReference type="InterPro" id="IPR016032">
    <property type="entry name" value="Sig_transdc_resp-reg_C-effctor"/>
</dbReference>
<evidence type="ECO:0000256" key="2">
    <source>
        <dbReference type="ARBA" id="ARBA00023015"/>
    </source>
</evidence>
<evidence type="ECO:0000313" key="7">
    <source>
        <dbReference type="EMBL" id="ALG12003.1"/>
    </source>
</evidence>
<dbReference type="CDD" id="cd00383">
    <property type="entry name" value="trans_reg_C"/>
    <property type="match status" value="1"/>
</dbReference>
<keyword evidence="8" id="KW-1185">Reference proteome</keyword>
<feature type="DNA-binding region" description="OmpR/PhoB-type" evidence="5">
    <location>
        <begin position="1"/>
        <end position="110"/>
    </location>
</feature>
<dbReference type="Gene3D" id="1.10.10.10">
    <property type="entry name" value="Winged helix-like DNA-binding domain superfamily/Winged helix DNA-binding domain"/>
    <property type="match status" value="1"/>
</dbReference>
<comment type="similarity">
    <text evidence="1">Belongs to the AfsR/DnrI/RedD regulatory family.</text>
</comment>
<dbReference type="EMBL" id="CP012752">
    <property type="protein sequence ID" value="ALG12003.1"/>
    <property type="molecule type" value="Genomic_DNA"/>
</dbReference>
<dbReference type="STRING" id="860235.AOZ06_38630"/>
<dbReference type="SUPFAM" id="SSF48452">
    <property type="entry name" value="TPR-like"/>
    <property type="match status" value="1"/>
</dbReference>
<dbReference type="Proteomes" id="UP000063699">
    <property type="component" value="Chromosome"/>
</dbReference>
<dbReference type="InterPro" id="IPR036388">
    <property type="entry name" value="WH-like_DNA-bd_sf"/>
</dbReference>
<evidence type="ECO:0000256" key="3">
    <source>
        <dbReference type="ARBA" id="ARBA00023125"/>
    </source>
</evidence>
<dbReference type="InterPro" id="IPR027417">
    <property type="entry name" value="P-loop_NTPase"/>
</dbReference>
<dbReference type="SMART" id="SM01043">
    <property type="entry name" value="BTAD"/>
    <property type="match status" value="1"/>
</dbReference>
<dbReference type="InterPro" id="IPR051677">
    <property type="entry name" value="AfsR-DnrI-RedD_regulator"/>
</dbReference>
<name>A0A0N9I798_9PSEU</name>
<reference evidence="7 8" key="1">
    <citation type="submission" date="2015-07" db="EMBL/GenBank/DDBJ databases">
        <title>Genome sequencing of Kibdelosporangium phytohabitans.</title>
        <authorList>
            <person name="Qin S."/>
            <person name="Xing K."/>
        </authorList>
    </citation>
    <scope>NUCLEOTIDE SEQUENCE [LARGE SCALE GENOMIC DNA]</scope>
    <source>
        <strain evidence="7 8">KLBMP1111</strain>
    </source>
</reference>
<accession>A0A0N9I798</accession>
<keyword evidence="3 5" id="KW-0238">DNA-binding</keyword>
<dbReference type="SUPFAM" id="SSF52540">
    <property type="entry name" value="P-loop containing nucleoside triphosphate hydrolases"/>
    <property type="match status" value="1"/>
</dbReference>
<dbReference type="Pfam" id="PF00486">
    <property type="entry name" value="Trans_reg_C"/>
    <property type="match status" value="1"/>
</dbReference>
<dbReference type="KEGG" id="kphy:AOZ06_38630"/>
<dbReference type="GO" id="GO:0000160">
    <property type="term" value="P:phosphorelay signal transduction system"/>
    <property type="evidence" value="ECO:0007669"/>
    <property type="project" value="InterPro"/>
</dbReference>
<dbReference type="InterPro" id="IPR011990">
    <property type="entry name" value="TPR-like_helical_dom_sf"/>
</dbReference>
<dbReference type="SMART" id="SM00862">
    <property type="entry name" value="Trans_reg_C"/>
    <property type="match status" value="1"/>
</dbReference>
<evidence type="ECO:0000256" key="4">
    <source>
        <dbReference type="ARBA" id="ARBA00023163"/>
    </source>
</evidence>
<dbReference type="PROSITE" id="PS51755">
    <property type="entry name" value="OMPR_PHOB"/>
    <property type="match status" value="1"/>
</dbReference>
<dbReference type="Gene3D" id="1.25.40.10">
    <property type="entry name" value="Tetratricopeptide repeat domain"/>
    <property type="match status" value="1"/>
</dbReference>
<proteinExistence type="inferred from homology"/>
<gene>
    <name evidence="7" type="ORF">AOZ06_38630</name>
</gene>
<dbReference type="Pfam" id="PF03704">
    <property type="entry name" value="BTAD"/>
    <property type="match status" value="1"/>
</dbReference>
<dbReference type="InterPro" id="IPR041664">
    <property type="entry name" value="AAA_16"/>
</dbReference>
<sequence length="1162" mass="125489">MTATMGSSSPGTALRVEVLGPIRAWLGDTEIRLGPTRQRAVFAVLAIRCGQVVSRDELVRAVWGDEAPTTADGSVHTYMSGLRRVLEPNRPRGAASTVLPSVSPGYRLELARDSLDAAMFDALSGDARAALGRGDPAAALRIADEALDMWHGEPLAGLPGPFAADQRLRLAGIRFALLEARAEAGLATGRHVELVAELTTLVAQHPLHEGLRGQLMIALYRSGRQADALDHFHEARQALESELGSRPAARLVEIHQQILVNDPALSGVTAKPLVKRTTRPRNRANRFVNRDAETARLRDAVAGLARGRGGLVWLDGEPGIGKSELLTNGLAGLDTAGVQVAWASGDELARRFPLQVVLQCLGVDVKSGDPRRARVAELAGRTSARDLLGAGDNLLAVVDATVELVRRLCADGPLALVIDDMQWVDETSMLVWDKLARQTGHLPLLLVAACRPMPQSPALDAMRDTVSREGGAMLRLDPLSDGHVSQLLQSLLNATPGPGLGQLAARAAGNPLYVEELVDALVREHAVRVASGVADANTAPTMSLVSALEHRLGFLSPGTVDVLRRASLLGTEFRVAELSTVLARAPVEFLAAIEEASNAGVLVEDGGRMAFRHPLIRQALYEGMVPALRGALHRQAAEALDRCGAAADTVACHLVAESSTLDPWAIAWVHEHGERVASRAPDIGRELLRRAVDACEIADPKLDGLTTSLARVRYRLSESPEDEVRTVLATTRDPDLIGEMHWILTTVLYRRGLEAQAISSLRLAVATAGMSELWRARCLALLAARERSIGEPEAAERTSLWAIREAERVGDVFAKGYALENLWLLRSISRDHAEALRFVDEALTAVSAASDEDPKLASLYVSLLDNRLFSLQSLDRLDDADKTLRVADEVMRRHQLPSGQWVSAAVNHYWAGRWDHAMRELSDVATTWNLDVRFRGLRESGPLMLLLHGVASLIATCRGDEEQANVHLAAADDLPMLTAADRENCDFLIVAEALAAERDGRLDVALIALKPVIDEHYSPMMLRHQWLPDVMRIALAADNRTMAARALEVCASEARRETVPARAAAALRRCRGLLNRAPDELLTAAKHYEQVGRPVELAQALEDAAVLLAETGCADEARAAHAKVVTHYDALGAAWLAHRATSRLKATGVTPLTRGAERPKAG</sequence>
<feature type="domain" description="OmpR/PhoB-type" evidence="6">
    <location>
        <begin position="1"/>
        <end position="110"/>
    </location>
</feature>
<dbReference type="CDD" id="cd15831">
    <property type="entry name" value="BTAD"/>
    <property type="match status" value="1"/>
</dbReference>
<evidence type="ECO:0000313" key="8">
    <source>
        <dbReference type="Proteomes" id="UP000063699"/>
    </source>
</evidence>
<organism evidence="7 8">
    <name type="scientific">Kibdelosporangium phytohabitans</name>
    <dbReference type="NCBI Taxonomy" id="860235"/>
    <lineage>
        <taxon>Bacteria</taxon>
        <taxon>Bacillati</taxon>
        <taxon>Actinomycetota</taxon>
        <taxon>Actinomycetes</taxon>
        <taxon>Pseudonocardiales</taxon>
        <taxon>Pseudonocardiaceae</taxon>
        <taxon>Kibdelosporangium</taxon>
    </lineage>
</organism>
<evidence type="ECO:0000259" key="6">
    <source>
        <dbReference type="PROSITE" id="PS51755"/>
    </source>
</evidence>
<keyword evidence="2" id="KW-0805">Transcription regulation</keyword>
<evidence type="ECO:0000256" key="5">
    <source>
        <dbReference type="PROSITE-ProRule" id="PRU01091"/>
    </source>
</evidence>
<protein>
    <recommendedName>
        <fullName evidence="6">OmpR/PhoB-type domain-containing protein</fullName>
    </recommendedName>
</protein>
<dbReference type="InterPro" id="IPR001867">
    <property type="entry name" value="OmpR/PhoB-type_DNA-bd"/>
</dbReference>
<dbReference type="PANTHER" id="PTHR35807:SF1">
    <property type="entry name" value="TRANSCRIPTIONAL REGULATOR REDD"/>
    <property type="match status" value="1"/>
</dbReference>